<dbReference type="GO" id="GO:0034599">
    <property type="term" value="P:cellular response to oxidative stress"/>
    <property type="evidence" value="ECO:0007669"/>
    <property type="project" value="TreeGrafter"/>
</dbReference>
<evidence type="ECO:0000256" key="13">
    <source>
        <dbReference type="SAM" id="SignalP"/>
    </source>
</evidence>
<keyword evidence="13" id="KW-0732">Signal</keyword>
<feature type="domain" description="Thioredoxin" evidence="14">
    <location>
        <begin position="20"/>
        <end position="169"/>
    </location>
</feature>
<evidence type="ECO:0000256" key="8">
    <source>
        <dbReference type="ARBA" id="ARBA00023284"/>
    </source>
</evidence>
<evidence type="ECO:0000256" key="4">
    <source>
        <dbReference type="ARBA" id="ARBA00022559"/>
    </source>
</evidence>
<evidence type="ECO:0000256" key="3">
    <source>
        <dbReference type="ARBA" id="ARBA00013017"/>
    </source>
</evidence>
<dbReference type="PANTHER" id="PTHR42801">
    <property type="entry name" value="THIOREDOXIN-DEPENDENT PEROXIDE REDUCTASE"/>
    <property type="match status" value="1"/>
</dbReference>
<comment type="catalytic activity">
    <reaction evidence="12">
        <text>a hydroperoxide + [thioredoxin]-dithiol = an alcohol + [thioredoxin]-disulfide + H2O</text>
        <dbReference type="Rhea" id="RHEA:62620"/>
        <dbReference type="Rhea" id="RHEA-COMP:10698"/>
        <dbReference type="Rhea" id="RHEA-COMP:10700"/>
        <dbReference type="ChEBI" id="CHEBI:15377"/>
        <dbReference type="ChEBI" id="CHEBI:29950"/>
        <dbReference type="ChEBI" id="CHEBI:30879"/>
        <dbReference type="ChEBI" id="CHEBI:35924"/>
        <dbReference type="ChEBI" id="CHEBI:50058"/>
        <dbReference type="EC" id="1.11.1.24"/>
    </reaction>
</comment>
<comment type="caution">
    <text evidence="15">The sequence shown here is derived from an EMBL/GenBank/DDBJ whole genome shotgun (WGS) entry which is preliminary data.</text>
</comment>
<dbReference type="SUPFAM" id="SSF52833">
    <property type="entry name" value="Thioredoxin-like"/>
    <property type="match status" value="1"/>
</dbReference>
<evidence type="ECO:0000256" key="6">
    <source>
        <dbReference type="ARBA" id="ARBA00023002"/>
    </source>
</evidence>
<accession>A0A4Q7Z4J1</accession>
<evidence type="ECO:0000256" key="1">
    <source>
        <dbReference type="ARBA" id="ARBA00003330"/>
    </source>
</evidence>
<evidence type="ECO:0000256" key="2">
    <source>
        <dbReference type="ARBA" id="ARBA00011245"/>
    </source>
</evidence>
<organism evidence="15 16">
    <name type="scientific">Fluviicoccus keumensis</name>
    <dbReference type="NCBI Taxonomy" id="1435465"/>
    <lineage>
        <taxon>Bacteria</taxon>
        <taxon>Pseudomonadati</taxon>
        <taxon>Pseudomonadota</taxon>
        <taxon>Gammaproteobacteria</taxon>
        <taxon>Moraxellales</taxon>
        <taxon>Moraxellaceae</taxon>
        <taxon>Fluviicoccus</taxon>
    </lineage>
</organism>
<protein>
    <recommendedName>
        <fullName evidence="3">thioredoxin-dependent peroxiredoxin</fullName>
        <ecNumber evidence="3">1.11.1.24</ecNumber>
    </recommendedName>
    <alternativeName>
        <fullName evidence="9">Thioredoxin peroxidase</fullName>
    </alternativeName>
    <alternativeName>
        <fullName evidence="11">Thioredoxin-dependent peroxiredoxin Bcp</fullName>
    </alternativeName>
</protein>
<dbReference type="EC" id="1.11.1.24" evidence="3"/>
<proteinExistence type="inferred from homology"/>
<keyword evidence="8" id="KW-0676">Redox-active center</keyword>
<keyword evidence="7" id="KW-1015">Disulfide bond</keyword>
<evidence type="ECO:0000256" key="5">
    <source>
        <dbReference type="ARBA" id="ARBA00022862"/>
    </source>
</evidence>
<dbReference type="Gene3D" id="3.40.30.10">
    <property type="entry name" value="Glutaredoxin"/>
    <property type="match status" value="1"/>
</dbReference>
<evidence type="ECO:0000259" key="14">
    <source>
        <dbReference type="PROSITE" id="PS51352"/>
    </source>
</evidence>
<reference evidence="15 16" key="1">
    <citation type="submission" date="2019-02" db="EMBL/GenBank/DDBJ databases">
        <title>Genomic Encyclopedia of Type Strains, Phase IV (KMG-IV): sequencing the most valuable type-strain genomes for metagenomic binning, comparative biology and taxonomic classification.</title>
        <authorList>
            <person name="Goeker M."/>
        </authorList>
    </citation>
    <scope>NUCLEOTIDE SEQUENCE [LARGE SCALE GENOMIC DNA]</scope>
    <source>
        <strain evidence="15 16">DSM 105135</strain>
    </source>
</reference>
<evidence type="ECO:0000256" key="11">
    <source>
        <dbReference type="ARBA" id="ARBA00042639"/>
    </source>
</evidence>
<dbReference type="InterPro" id="IPR050924">
    <property type="entry name" value="Peroxiredoxin_BCP/PrxQ"/>
</dbReference>
<dbReference type="Proteomes" id="UP000292423">
    <property type="component" value="Unassembled WGS sequence"/>
</dbReference>
<dbReference type="InterPro" id="IPR000866">
    <property type="entry name" value="AhpC/TSA"/>
</dbReference>
<comment type="subunit">
    <text evidence="2">Monomer.</text>
</comment>
<comment type="function">
    <text evidence="1">Thiol-specific peroxidase that catalyzes the reduction of hydrogen peroxide and organic hydroperoxides to water and alcohols, respectively. Plays a role in cell protection against oxidative stress by detoxifying peroxides and as sensor of hydrogen peroxide-mediated signaling events.</text>
</comment>
<dbReference type="GO" id="GO:0045454">
    <property type="term" value="P:cell redox homeostasis"/>
    <property type="evidence" value="ECO:0007669"/>
    <property type="project" value="TreeGrafter"/>
</dbReference>
<keyword evidence="5" id="KW-0049">Antioxidant</keyword>
<name>A0A4Q7Z4J1_9GAMM</name>
<dbReference type="GO" id="GO:0005737">
    <property type="term" value="C:cytoplasm"/>
    <property type="evidence" value="ECO:0007669"/>
    <property type="project" value="TreeGrafter"/>
</dbReference>
<dbReference type="GO" id="GO:0008379">
    <property type="term" value="F:thioredoxin peroxidase activity"/>
    <property type="evidence" value="ECO:0007669"/>
    <property type="project" value="TreeGrafter"/>
</dbReference>
<keyword evidence="16" id="KW-1185">Reference proteome</keyword>
<dbReference type="PROSITE" id="PS51352">
    <property type="entry name" value="THIOREDOXIN_2"/>
    <property type="match status" value="1"/>
</dbReference>
<evidence type="ECO:0000256" key="12">
    <source>
        <dbReference type="ARBA" id="ARBA00049091"/>
    </source>
</evidence>
<evidence type="ECO:0000256" key="7">
    <source>
        <dbReference type="ARBA" id="ARBA00023157"/>
    </source>
</evidence>
<comment type="similarity">
    <text evidence="10">Belongs to the peroxiredoxin family. BCP/PrxQ subfamily.</text>
</comment>
<evidence type="ECO:0000313" key="16">
    <source>
        <dbReference type="Proteomes" id="UP000292423"/>
    </source>
</evidence>
<dbReference type="InterPro" id="IPR036249">
    <property type="entry name" value="Thioredoxin-like_sf"/>
</dbReference>
<keyword evidence="6" id="KW-0560">Oxidoreductase</keyword>
<dbReference type="CDD" id="cd03017">
    <property type="entry name" value="PRX_BCP"/>
    <property type="match status" value="1"/>
</dbReference>
<dbReference type="InterPro" id="IPR013766">
    <property type="entry name" value="Thioredoxin_domain"/>
</dbReference>
<sequence length="172" mass="18954">MKRFAAALLAAIVALPALADWVGMKAPAFSLPDQSGKVRTLDEFKGRWVVLYFYPKDATPGCTEEAKRFRDQFASFSKQGIVVLGVSLDSVESHKRFADDLKLPFALLSDSQRQLSTKLDVLGGFGPVSYTRRETFLIDPKGEIVTRYKSVDTSQHASQVLADVARLGKAVK</sequence>
<dbReference type="PANTHER" id="PTHR42801:SF4">
    <property type="entry name" value="AHPC_TSA FAMILY PROTEIN"/>
    <property type="match status" value="1"/>
</dbReference>
<dbReference type="AlphaFoldDB" id="A0A4Q7Z4J1"/>
<feature type="signal peptide" evidence="13">
    <location>
        <begin position="1"/>
        <end position="19"/>
    </location>
</feature>
<dbReference type="EMBL" id="SHKX01000012">
    <property type="protein sequence ID" value="RZU45302.1"/>
    <property type="molecule type" value="Genomic_DNA"/>
</dbReference>
<feature type="chain" id="PRO_5020549962" description="thioredoxin-dependent peroxiredoxin" evidence="13">
    <location>
        <begin position="20"/>
        <end position="172"/>
    </location>
</feature>
<gene>
    <name evidence="15" type="ORF">EV700_2121</name>
</gene>
<evidence type="ECO:0000256" key="10">
    <source>
        <dbReference type="ARBA" id="ARBA00038489"/>
    </source>
</evidence>
<dbReference type="RefSeq" id="WP_165391424.1">
    <property type="nucleotide sequence ID" value="NZ_SHKX01000012.1"/>
</dbReference>
<evidence type="ECO:0000256" key="9">
    <source>
        <dbReference type="ARBA" id="ARBA00032824"/>
    </source>
</evidence>
<keyword evidence="4" id="KW-0575">Peroxidase</keyword>
<evidence type="ECO:0000313" key="15">
    <source>
        <dbReference type="EMBL" id="RZU45302.1"/>
    </source>
</evidence>
<dbReference type="Pfam" id="PF00578">
    <property type="entry name" value="AhpC-TSA"/>
    <property type="match status" value="1"/>
</dbReference>
<dbReference type="FunFam" id="3.40.30.10:FF:000007">
    <property type="entry name" value="Thioredoxin-dependent thiol peroxidase"/>
    <property type="match status" value="1"/>
</dbReference>